<feature type="chain" id="PRO_5047342257" description="SH3 domain-containing protein" evidence="1">
    <location>
        <begin position="26"/>
        <end position="137"/>
    </location>
</feature>
<sequence length="137" mass="14371">MRIRSLVMMAGLLLAVAPIPAAAQAQPTATTRLSTVAGTVFGGSEAFVAVRARPEKGAKDGPYIQGGTRVEVECYVDGGSNVSGWFHPSNPYWDKVAVYGPGSSPGKPFARGWMADVWVNTNGDITKQSQPCWGTGG</sequence>
<keyword evidence="3" id="KW-1185">Reference proteome</keyword>
<evidence type="ECO:0008006" key="4">
    <source>
        <dbReference type="Google" id="ProtNLM"/>
    </source>
</evidence>
<evidence type="ECO:0000313" key="2">
    <source>
        <dbReference type="EMBL" id="MFC3984223.1"/>
    </source>
</evidence>
<accession>A0ABV8F6D4</accession>
<feature type="signal peptide" evidence="1">
    <location>
        <begin position="1"/>
        <end position="25"/>
    </location>
</feature>
<evidence type="ECO:0000313" key="3">
    <source>
        <dbReference type="Proteomes" id="UP001595698"/>
    </source>
</evidence>
<dbReference type="RefSeq" id="WP_352010143.1">
    <property type="nucleotide sequence ID" value="NZ_JBHSBC010000032.1"/>
</dbReference>
<name>A0ABV8F6D4_9ACTN</name>
<comment type="caution">
    <text evidence="2">The sequence shown here is derived from an EMBL/GenBank/DDBJ whole genome shotgun (WGS) entry which is preliminary data.</text>
</comment>
<dbReference type="Proteomes" id="UP001595698">
    <property type="component" value="Unassembled WGS sequence"/>
</dbReference>
<gene>
    <name evidence="2" type="ORF">ACFOYY_29090</name>
</gene>
<proteinExistence type="predicted"/>
<protein>
    <recommendedName>
        <fullName evidence="4">SH3 domain-containing protein</fullName>
    </recommendedName>
</protein>
<organism evidence="2 3">
    <name type="scientific">Streptosporangium jomthongense</name>
    <dbReference type="NCBI Taxonomy" id="1193683"/>
    <lineage>
        <taxon>Bacteria</taxon>
        <taxon>Bacillati</taxon>
        <taxon>Actinomycetota</taxon>
        <taxon>Actinomycetes</taxon>
        <taxon>Streptosporangiales</taxon>
        <taxon>Streptosporangiaceae</taxon>
        <taxon>Streptosporangium</taxon>
    </lineage>
</organism>
<dbReference type="EMBL" id="JBHSBC010000032">
    <property type="protein sequence ID" value="MFC3984223.1"/>
    <property type="molecule type" value="Genomic_DNA"/>
</dbReference>
<reference evidence="3" key="1">
    <citation type="journal article" date="2019" name="Int. J. Syst. Evol. Microbiol.">
        <title>The Global Catalogue of Microorganisms (GCM) 10K type strain sequencing project: providing services to taxonomists for standard genome sequencing and annotation.</title>
        <authorList>
            <consortium name="The Broad Institute Genomics Platform"/>
            <consortium name="The Broad Institute Genome Sequencing Center for Infectious Disease"/>
            <person name="Wu L."/>
            <person name="Ma J."/>
        </authorList>
    </citation>
    <scope>NUCLEOTIDE SEQUENCE [LARGE SCALE GENOMIC DNA]</scope>
    <source>
        <strain evidence="3">TBRC 7912</strain>
    </source>
</reference>
<evidence type="ECO:0000256" key="1">
    <source>
        <dbReference type="SAM" id="SignalP"/>
    </source>
</evidence>
<keyword evidence="1" id="KW-0732">Signal</keyword>